<dbReference type="SMART" id="SM00886">
    <property type="entry name" value="Dabb"/>
    <property type="match status" value="1"/>
</dbReference>
<evidence type="ECO:0000313" key="2">
    <source>
        <dbReference type="EMBL" id="RRG22220.1"/>
    </source>
</evidence>
<name>A0A425Y2I1_9BACT</name>
<dbReference type="Proteomes" id="UP000285794">
    <property type="component" value="Unassembled WGS sequence"/>
</dbReference>
<protein>
    <submittedName>
        <fullName evidence="2">Dabb family protein</fullName>
    </submittedName>
</protein>
<dbReference type="PROSITE" id="PS51502">
    <property type="entry name" value="S_R_A_B_BARREL"/>
    <property type="match status" value="1"/>
</dbReference>
<evidence type="ECO:0000313" key="3">
    <source>
        <dbReference type="Proteomes" id="UP000285794"/>
    </source>
</evidence>
<organism evidence="2 3">
    <name type="scientific">Ancylomarina euxinus</name>
    <dbReference type="NCBI Taxonomy" id="2283627"/>
    <lineage>
        <taxon>Bacteria</taxon>
        <taxon>Pseudomonadati</taxon>
        <taxon>Bacteroidota</taxon>
        <taxon>Bacteroidia</taxon>
        <taxon>Marinilabiliales</taxon>
        <taxon>Marinifilaceae</taxon>
        <taxon>Ancylomarina</taxon>
    </lineage>
</organism>
<evidence type="ECO:0000259" key="1">
    <source>
        <dbReference type="PROSITE" id="PS51502"/>
    </source>
</evidence>
<dbReference type="InterPro" id="IPR013097">
    <property type="entry name" value="Dabb"/>
</dbReference>
<dbReference type="EMBL" id="QQWG01000006">
    <property type="protein sequence ID" value="RRG22220.1"/>
    <property type="molecule type" value="Genomic_DNA"/>
</dbReference>
<dbReference type="AlphaFoldDB" id="A0A425Y2I1"/>
<reference evidence="2 3" key="1">
    <citation type="submission" date="2018-07" db="EMBL/GenBank/DDBJ databases">
        <title>Draft genome sequence of Ancylomarina sp. M1P.</title>
        <authorList>
            <person name="Yadav S."/>
            <person name="Villanueva L."/>
            <person name="Damste J.S.S."/>
        </authorList>
    </citation>
    <scope>NUCLEOTIDE SEQUENCE [LARGE SCALE GENOMIC DNA]</scope>
    <source>
        <strain evidence="2 3">M1P</strain>
    </source>
</reference>
<keyword evidence="3" id="KW-1185">Reference proteome</keyword>
<dbReference type="RefSeq" id="WP_125030449.1">
    <property type="nucleotide sequence ID" value="NZ_JAPXVP010000006.1"/>
</dbReference>
<feature type="domain" description="Stress-response A/B barrel" evidence="1">
    <location>
        <begin position="2"/>
        <end position="98"/>
    </location>
</feature>
<dbReference type="PANTHER" id="PTHR37832:SF1">
    <property type="entry name" value="STRESS-RESPONSE A_B BARREL DOMAIN-CONTAINING PROTEIN"/>
    <property type="match status" value="1"/>
</dbReference>
<proteinExistence type="predicted"/>
<dbReference type="OrthoDB" id="9808130at2"/>
<accession>A0A425Y2I1</accession>
<comment type="caution">
    <text evidence="2">The sequence shown here is derived from an EMBL/GenBank/DDBJ whole genome shotgun (WGS) entry which is preliminary data.</text>
</comment>
<sequence>MIKHIALFKFKAFESEAEKEMYYERLRKAFDGLDKKVPEIKFLQIGFDELQSEASFDFVVNVVLENIDCLPAYANHPEHLKAASVVREMMVDRKVIDYSF</sequence>
<dbReference type="Gene3D" id="3.30.70.100">
    <property type="match status" value="1"/>
</dbReference>
<dbReference type="PANTHER" id="PTHR37832">
    <property type="entry name" value="BLL2683 PROTEIN"/>
    <property type="match status" value="1"/>
</dbReference>
<gene>
    <name evidence="2" type="ORF">DWB61_08425</name>
</gene>
<dbReference type="Pfam" id="PF07876">
    <property type="entry name" value="Dabb"/>
    <property type="match status" value="1"/>
</dbReference>
<dbReference type="SUPFAM" id="SSF54909">
    <property type="entry name" value="Dimeric alpha+beta barrel"/>
    <property type="match status" value="1"/>
</dbReference>
<dbReference type="InterPro" id="IPR011008">
    <property type="entry name" value="Dimeric_a/b-barrel"/>
</dbReference>